<dbReference type="InterPro" id="IPR014347">
    <property type="entry name" value="Tautomerase/MIF_sf"/>
</dbReference>
<name>A0A1I9YIL2_9BURK</name>
<proteinExistence type="predicted"/>
<evidence type="ECO:0000313" key="1">
    <source>
        <dbReference type="EMBL" id="APA86145.1"/>
    </source>
</evidence>
<reference evidence="1" key="1">
    <citation type="submission" date="2016-09" db="EMBL/GenBank/DDBJ databases">
        <title>The Complete Genome of Burkholderia sprentiae wsm5005.</title>
        <authorList>
            <person name="De Meyer S."/>
            <person name="Wang P."/>
            <person name="Terpolilli J."/>
        </authorList>
    </citation>
    <scope>NUCLEOTIDE SEQUENCE [LARGE SCALE GENOMIC DNA]</scope>
    <source>
        <strain evidence="1">WSM5005</strain>
    </source>
</reference>
<protein>
    <submittedName>
        <fullName evidence="1">Tautomerase enzyme</fullName>
    </submittedName>
</protein>
<sequence>MPITLTVSEGVLSTEGEAHTFAALTQALLSVAQLEGNAFMTPNVIGTLNVIPAGRVFSAGKPAAAAFVELTLPQIALATPDAKQAFTEKATSILEQAAGGRLTRDHIWTNIVYAADGSWGIGGRAHSNADLVAAIQEAAIE</sequence>
<accession>A0A1I9YIL2</accession>
<dbReference type="RefSeq" id="WP_027199337.1">
    <property type="nucleotide sequence ID" value="NZ_CP017561.2"/>
</dbReference>
<keyword evidence="2" id="KW-1185">Reference proteome</keyword>
<organism evidence="1 2">
    <name type="scientific">Paraburkholderia sprentiae WSM5005</name>
    <dbReference type="NCBI Taxonomy" id="754502"/>
    <lineage>
        <taxon>Bacteria</taxon>
        <taxon>Pseudomonadati</taxon>
        <taxon>Pseudomonadota</taxon>
        <taxon>Betaproteobacteria</taxon>
        <taxon>Burkholderiales</taxon>
        <taxon>Burkholderiaceae</taxon>
        <taxon>Paraburkholderia</taxon>
    </lineage>
</organism>
<evidence type="ECO:0000313" key="2">
    <source>
        <dbReference type="Proteomes" id="UP000179860"/>
    </source>
</evidence>
<dbReference type="AlphaFoldDB" id="A0A1I9YIL2"/>
<dbReference type="OrthoDB" id="1438441at2"/>
<dbReference type="EMBL" id="CP017561">
    <property type="protein sequence ID" value="APA86145.1"/>
    <property type="molecule type" value="Genomic_DNA"/>
</dbReference>
<gene>
    <name evidence="1" type="ORF">BJG93_12600</name>
</gene>
<reference evidence="1" key="2">
    <citation type="submission" date="2021-06" db="EMBL/GenBank/DDBJ databases">
        <authorList>
            <person name="Rogers T.H."/>
            <person name="Ramsay J.P."/>
            <person name="Wang P."/>
            <person name="Terpolilli J."/>
        </authorList>
    </citation>
    <scope>NUCLEOTIDE SEQUENCE [LARGE SCALE GENOMIC DNA]</scope>
    <source>
        <strain evidence="1">WSM5005</strain>
    </source>
</reference>
<dbReference type="Gene3D" id="3.30.429.10">
    <property type="entry name" value="Macrophage Migration Inhibitory Factor"/>
    <property type="match status" value="1"/>
</dbReference>
<dbReference type="KEGG" id="pspw:BJG93_12600"/>
<dbReference type="Proteomes" id="UP000179860">
    <property type="component" value="Chromosome 1"/>
</dbReference>